<feature type="domain" description="Pyridoxamine 5'-phosphate oxidase N-terminal" evidence="2">
    <location>
        <begin position="4"/>
        <end position="128"/>
    </location>
</feature>
<evidence type="ECO:0000313" key="4">
    <source>
        <dbReference type="Proteomes" id="UP000076447"/>
    </source>
</evidence>
<sequence length="131" mass="14565">MTSLPDAAKALLDAPEFATVATLEADGSPQTSVVWVARDGEDIVFSTIHGRRKTDNLRRDPRLSVLVYPRDAPYQYLEVRGEAAIEEDPSASLIHALAQKYTGAERYTGDDGTDNRRVVVRVTPTKVHWRD</sequence>
<dbReference type="GO" id="GO:0070967">
    <property type="term" value="F:coenzyme F420 binding"/>
    <property type="evidence" value="ECO:0007669"/>
    <property type="project" value="TreeGrafter"/>
</dbReference>
<dbReference type="STRING" id="43678.OJAG_21100"/>
<dbReference type="PATRIC" id="fig|43678.3.peg.2200"/>
<dbReference type="RefSeq" id="WP_068708564.1">
    <property type="nucleotide sequence ID" value="NZ_JBEPRG010000026.1"/>
</dbReference>
<keyword evidence="1" id="KW-0560">Oxidoreductase</keyword>
<comment type="caution">
    <text evidence="3">The sequence shown here is derived from an EMBL/GenBank/DDBJ whole genome shotgun (WGS) entry which is preliminary data.</text>
</comment>
<gene>
    <name evidence="3" type="ORF">OJAG_21100</name>
</gene>
<dbReference type="InterPro" id="IPR019920">
    <property type="entry name" value="F420-binding_dom_put"/>
</dbReference>
<dbReference type="Pfam" id="PF01243">
    <property type="entry name" value="PNPOx_N"/>
    <property type="match status" value="1"/>
</dbReference>
<reference evidence="3 4" key="1">
    <citation type="submission" date="2016-01" db="EMBL/GenBank/DDBJ databases">
        <title>Genome sequence of Oerskovia enterophila VJag, an agar and cellulose degrading bacterium.</title>
        <authorList>
            <person name="Poehlein A."/>
            <person name="Jag V."/>
            <person name="Bengelsdorf F."/>
            <person name="Duerre P."/>
            <person name="Daniel R."/>
        </authorList>
    </citation>
    <scope>NUCLEOTIDE SEQUENCE [LARGE SCALE GENOMIC DNA]</scope>
    <source>
        <strain evidence="3 4">VJag</strain>
    </source>
</reference>
<dbReference type="Gene3D" id="2.30.110.10">
    <property type="entry name" value="Electron Transport, Fmn-binding Protein, Chain A"/>
    <property type="match status" value="1"/>
</dbReference>
<dbReference type="OrthoDB" id="162914at2"/>
<dbReference type="SUPFAM" id="SSF50475">
    <property type="entry name" value="FMN-binding split barrel"/>
    <property type="match status" value="1"/>
</dbReference>
<organism evidence="3 4">
    <name type="scientific">Oerskovia enterophila</name>
    <dbReference type="NCBI Taxonomy" id="43678"/>
    <lineage>
        <taxon>Bacteria</taxon>
        <taxon>Bacillati</taxon>
        <taxon>Actinomycetota</taxon>
        <taxon>Actinomycetes</taxon>
        <taxon>Micrococcales</taxon>
        <taxon>Cellulomonadaceae</taxon>
        <taxon>Oerskovia</taxon>
    </lineage>
</organism>
<dbReference type="InterPro" id="IPR052019">
    <property type="entry name" value="F420H2_bilvrd_red/Heme_oxyg"/>
</dbReference>
<evidence type="ECO:0000259" key="2">
    <source>
        <dbReference type="Pfam" id="PF01243"/>
    </source>
</evidence>
<dbReference type="PANTHER" id="PTHR35176">
    <property type="entry name" value="HEME OXYGENASE HI_0854-RELATED"/>
    <property type="match status" value="1"/>
</dbReference>
<evidence type="ECO:0000256" key="1">
    <source>
        <dbReference type="ARBA" id="ARBA00023002"/>
    </source>
</evidence>
<dbReference type="EMBL" id="LRIE01000073">
    <property type="protein sequence ID" value="KZM35142.1"/>
    <property type="molecule type" value="Genomic_DNA"/>
</dbReference>
<accession>A0A163RF01</accession>
<dbReference type="AlphaFoldDB" id="A0A163RF01"/>
<dbReference type="GO" id="GO:0016627">
    <property type="term" value="F:oxidoreductase activity, acting on the CH-CH group of donors"/>
    <property type="evidence" value="ECO:0007669"/>
    <property type="project" value="TreeGrafter"/>
</dbReference>
<dbReference type="PANTHER" id="PTHR35176:SF6">
    <property type="entry name" value="HEME OXYGENASE HI_0854-RELATED"/>
    <property type="match status" value="1"/>
</dbReference>
<name>A0A163RF01_9CELL</name>
<dbReference type="InterPro" id="IPR011576">
    <property type="entry name" value="Pyridox_Oxase_N"/>
</dbReference>
<protein>
    <submittedName>
        <fullName evidence="3">Pyridoxamine 5'-phosphate oxidase</fullName>
    </submittedName>
</protein>
<dbReference type="InterPro" id="IPR012349">
    <property type="entry name" value="Split_barrel_FMN-bd"/>
</dbReference>
<dbReference type="GO" id="GO:0005829">
    <property type="term" value="C:cytosol"/>
    <property type="evidence" value="ECO:0007669"/>
    <property type="project" value="TreeGrafter"/>
</dbReference>
<dbReference type="NCBIfam" id="TIGR03618">
    <property type="entry name" value="Rv1155_F420"/>
    <property type="match status" value="1"/>
</dbReference>
<dbReference type="Proteomes" id="UP000076447">
    <property type="component" value="Unassembled WGS sequence"/>
</dbReference>
<evidence type="ECO:0000313" key="3">
    <source>
        <dbReference type="EMBL" id="KZM35142.1"/>
    </source>
</evidence>
<proteinExistence type="predicted"/>